<name>A0A9D1W839_9SPHI</name>
<evidence type="ECO:0000256" key="5">
    <source>
        <dbReference type="ARBA" id="ARBA00022801"/>
    </source>
</evidence>
<reference evidence="8" key="1">
    <citation type="journal article" date="2021" name="PeerJ">
        <title>Extensive microbial diversity within the chicken gut microbiome revealed by metagenomics and culture.</title>
        <authorList>
            <person name="Gilroy R."/>
            <person name="Ravi A."/>
            <person name="Getino M."/>
            <person name="Pursley I."/>
            <person name="Horton D.L."/>
            <person name="Alikhan N.F."/>
            <person name="Baker D."/>
            <person name="Gharbi K."/>
            <person name="Hall N."/>
            <person name="Watson M."/>
            <person name="Adriaenssens E.M."/>
            <person name="Foster-Nyarko E."/>
            <person name="Jarju S."/>
            <person name="Secka A."/>
            <person name="Antonio M."/>
            <person name="Oren A."/>
            <person name="Chaudhuri R.R."/>
            <person name="La Ragione R."/>
            <person name="Hildebrand F."/>
            <person name="Pallen M.J."/>
        </authorList>
    </citation>
    <scope>NUCLEOTIDE SEQUENCE</scope>
    <source>
        <strain evidence="8">1719</strain>
    </source>
</reference>
<evidence type="ECO:0000256" key="3">
    <source>
        <dbReference type="ARBA" id="ARBA00022722"/>
    </source>
</evidence>
<evidence type="ECO:0000256" key="2">
    <source>
        <dbReference type="ARBA" id="ARBA00022694"/>
    </source>
</evidence>
<dbReference type="Pfam" id="PF00825">
    <property type="entry name" value="Ribonuclease_P"/>
    <property type="match status" value="1"/>
</dbReference>
<dbReference type="NCBIfam" id="TIGR00188">
    <property type="entry name" value="rnpA"/>
    <property type="match status" value="1"/>
</dbReference>
<dbReference type="InterPro" id="IPR014721">
    <property type="entry name" value="Ribsml_uS5_D2-typ_fold_subgr"/>
</dbReference>
<evidence type="ECO:0000313" key="8">
    <source>
        <dbReference type="EMBL" id="HIX54365.1"/>
    </source>
</evidence>
<comment type="caution">
    <text evidence="8">The sequence shown here is derived from an EMBL/GenBank/DDBJ whole genome shotgun (WGS) entry which is preliminary data.</text>
</comment>
<comment type="function">
    <text evidence="1">RNaseP catalyzes the removal of the 5'-leader sequence from pre-tRNA to produce the mature 5'-terminus. It can also cleave other RNA substrates such as 4.5S RNA. The protein component plays an auxiliary but essential role in vivo by binding to the 5'-leader sequence and broadening the substrate specificity of the ribozyme.</text>
</comment>
<keyword evidence="2" id="KW-0819">tRNA processing</keyword>
<organism evidence="8 9">
    <name type="scientific">Candidatus Sphingobacterium stercoripullorum</name>
    <dbReference type="NCBI Taxonomy" id="2838759"/>
    <lineage>
        <taxon>Bacteria</taxon>
        <taxon>Pseudomonadati</taxon>
        <taxon>Bacteroidota</taxon>
        <taxon>Sphingobacteriia</taxon>
        <taxon>Sphingobacteriales</taxon>
        <taxon>Sphingobacteriaceae</taxon>
        <taxon>Sphingobacterium</taxon>
    </lineage>
</organism>
<dbReference type="EC" id="3.1.26.5" evidence="7"/>
<gene>
    <name evidence="8" type="primary">rnpA</name>
    <name evidence="8" type="ORF">H9853_05015</name>
</gene>
<dbReference type="PROSITE" id="PS00648">
    <property type="entry name" value="RIBONUCLEASE_P"/>
    <property type="match status" value="1"/>
</dbReference>
<dbReference type="InterPro" id="IPR000100">
    <property type="entry name" value="RNase_P"/>
</dbReference>
<dbReference type="GO" id="GO:0004526">
    <property type="term" value="F:ribonuclease P activity"/>
    <property type="evidence" value="ECO:0007669"/>
    <property type="project" value="UniProtKB-UniRule"/>
</dbReference>
<dbReference type="HAMAP" id="MF_00227">
    <property type="entry name" value="RNase_P"/>
    <property type="match status" value="1"/>
</dbReference>
<dbReference type="InterPro" id="IPR020568">
    <property type="entry name" value="Ribosomal_Su5_D2-typ_SF"/>
</dbReference>
<feature type="non-terminal residue" evidence="8">
    <location>
        <position position="128"/>
    </location>
</feature>
<reference evidence="8" key="2">
    <citation type="submission" date="2021-04" db="EMBL/GenBank/DDBJ databases">
        <authorList>
            <person name="Gilroy R."/>
        </authorList>
    </citation>
    <scope>NUCLEOTIDE SEQUENCE</scope>
    <source>
        <strain evidence="8">1719</strain>
    </source>
</reference>
<keyword evidence="6" id="KW-0694">RNA-binding</keyword>
<dbReference type="GO" id="GO:0008033">
    <property type="term" value="P:tRNA processing"/>
    <property type="evidence" value="ECO:0007669"/>
    <property type="project" value="UniProtKB-KW"/>
</dbReference>
<accession>A0A9D1W839</accession>
<dbReference type="EMBL" id="DXEZ01000140">
    <property type="protein sequence ID" value="HIX54365.1"/>
    <property type="molecule type" value="Genomic_DNA"/>
</dbReference>
<keyword evidence="4" id="KW-0255">Endonuclease</keyword>
<evidence type="ECO:0000256" key="7">
    <source>
        <dbReference type="NCBIfam" id="TIGR00188"/>
    </source>
</evidence>
<protein>
    <recommendedName>
        <fullName evidence="7">Ribonuclease P protein component</fullName>
        <ecNumber evidence="7">3.1.26.5</ecNumber>
    </recommendedName>
</protein>
<dbReference type="AlphaFoldDB" id="A0A9D1W839"/>
<keyword evidence="5 8" id="KW-0378">Hydrolase</keyword>
<proteinExistence type="inferred from homology"/>
<evidence type="ECO:0000256" key="6">
    <source>
        <dbReference type="ARBA" id="ARBA00022884"/>
    </source>
</evidence>
<evidence type="ECO:0000256" key="4">
    <source>
        <dbReference type="ARBA" id="ARBA00022759"/>
    </source>
</evidence>
<sequence length="128" mass="14715">MKLTFTKGERLSAKSSIEGLFRGGSSFFIYPYRVVYLLVDKSDSPHPAEVLVSVPKKKFRSAVARNRIKRKVKEAYRLQKNSLLYPYLNKEQEVLHVAFQYVANKDLSFEILAKGMEEVLKKLVNESA</sequence>
<dbReference type="InterPro" id="IPR020539">
    <property type="entry name" value="RNase_P_CS"/>
</dbReference>
<keyword evidence="3" id="KW-0540">Nuclease</keyword>
<dbReference type="GO" id="GO:0000049">
    <property type="term" value="F:tRNA binding"/>
    <property type="evidence" value="ECO:0007669"/>
    <property type="project" value="InterPro"/>
</dbReference>
<evidence type="ECO:0000313" key="9">
    <source>
        <dbReference type="Proteomes" id="UP000824156"/>
    </source>
</evidence>
<dbReference type="Gene3D" id="3.30.230.10">
    <property type="match status" value="1"/>
</dbReference>
<dbReference type="SUPFAM" id="SSF54211">
    <property type="entry name" value="Ribosomal protein S5 domain 2-like"/>
    <property type="match status" value="1"/>
</dbReference>
<evidence type="ECO:0000256" key="1">
    <source>
        <dbReference type="ARBA" id="ARBA00002663"/>
    </source>
</evidence>
<dbReference type="Proteomes" id="UP000824156">
    <property type="component" value="Unassembled WGS sequence"/>
</dbReference>